<comment type="caution">
    <text evidence="3">The sequence shown here is derived from an EMBL/GenBank/DDBJ whole genome shotgun (WGS) entry which is preliminary data.</text>
</comment>
<dbReference type="RefSeq" id="WP_246046132.1">
    <property type="nucleotide sequence ID" value="NZ_BAAASV010000002.1"/>
</dbReference>
<dbReference type="InterPro" id="IPR032109">
    <property type="entry name" value="Big_3_5"/>
</dbReference>
<proteinExistence type="predicted"/>
<dbReference type="Proteomes" id="UP000315389">
    <property type="component" value="Unassembled WGS sequence"/>
</dbReference>
<evidence type="ECO:0000313" key="4">
    <source>
        <dbReference type="Proteomes" id="UP000315389"/>
    </source>
</evidence>
<reference evidence="3 4" key="1">
    <citation type="submission" date="2019-06" db="EMBL/GenBank/DDBJ databases">
        <title>Sequencing the genomes of 1000 actinobacteria strains.</title>
        <authorList>
            <person name="Klenk H.-P."/>
        </authorList>
    </citation>
    <scope>NUCLEOTIDE SEQUENCE [LARGE SCALE GENOMIC DNA]</scope>
    <source>
        <strain evidence="3 4">DSM 4813</strain>
    </source>
</reference>
<keyword evidence="4" id="KW-1185">Reference proteome</keyword>
<organism evidence="3 4">
    <name type="scientific">Rarobacter faecitabidus</name>
    <dbReference type="NCBI Taxonomy" id="13243"/>
    <lineage>
        <taxon>Bacteria</taxon>
        <taxon>Bacillati</taxon>
        <taxon>Actinomycetota</taxon>
        <taxon>Actinomycetes</taxon>
        <taxon>Micrococcales</taxon>
        <taxon>Rarobacteraceae</taxon>
        <taxon>Rarobacter</taxon>
    </lineage>
</organism>
<dbReference type="GO" id="GO:0005975">
    <property type="term" value="P:carbohydrate metabolic process"/>
    <property type="evidence" value="ECO:0007669"/>
    <property type="project" value="UniProtKB-ARBA"/>
</dbReference>
<feature type="signal peptide" evidence="1">
    <location>
        <begin position="1"/>
        <end position="30"/>
    </location>
</feature>
<gene>
    <name evidence="3" type="ORF">FB461_1487</name>
</gene>
<evidence type="ECO:0000259" key="2">
    <source>
        <dbReference type="Pfam" id="PF16640"/>
    </source>
</evidence>
<dbReference type="InterPro" id="IPR013783">
    <property type="entry name" value="Ig-like_fold"/>
</dbReference>
<evidence type="ECO:0000313" key="3">
    <source>
        <dbReference type="EMBL" id="TQL64955.1"/>
    </source>
</evidence>
<dbReference type="EMBL" id="VFOS01000001">
    <property type="protein sequence ID" value="TQL64955.1"/>
    <property type="molecule type" value="Genomic_DNA"/>
</dbReference>
<keyword evidence="1" id="KW-0732">Signal</keyword>
<dbReference type="AlphaFoldDB" id="A0A542ZX90"/>
<accession>A0A542ZX90</accession>
<dbReference type="Pfam" id="PF16640">
    <property type="entry name" value="Big_3_5"/>
    <property type="match status" value="1"/>
</dbReference>
<evidence type="ECO:0000256" key="1">
    <source>
        <dbReference type="SAM" id="SignalP"/>
    </source>
</evidence>
<dbReference type="Gene3D" id="2.60.40.10">
    <property type="entry name" value="Immunoglobulins"/>
    <property type="match status" value="1"/>
</dbReference>
<feature type="chain" id="PRO_5021948506" evidence="1">
    <location>
        <begin position="31"/>
        <end position="579"/>
    </location>
</feature>
<feature type="domain" description="Bacterial Ig-like" evidence="2">
    <location>
        <begin position="387"/>
        <end position="476"/>
    </location>
</feature>
<sequence length="579" mass="58424">MNQMKRKAAVAAGLGVLLAFGSLTPGMAAAAPQALSDVSLAWSINDEVGGGAHFGVCNFLSAGVAGNTGSSRLWSEADGFYQSSAGNVRIEKPTAGGGWNAPTWATKCQGASGTNVTTAVGSTSGNRVVFNGGVGTRDVQAGTAHIAWSGSFTFVFYGGFTYWSITNPILDIASDGTGQLTGTATGYGADRNHPVTWTALAPADIVLADFTDVTGLSDGIVATPRYLGVTYANAEAEPQSTTGPAWGSFPASFVDYNLLTGQSSYWYSSGGAADQKKVTTTDGFRVSFARPTATVSSATVGGVTGDRPTANGIATGLAPFAYQWERRSSGGQWQAVAGATGATYQLPALTPADAGGALRLRVKDGLGDAAVSPEIAVTFAKASVLSVTATSKAVKYGAKAQVAVKIAGRAGIAATGTVRLTVGSKIVASDTLNAAGAAVLTIPAKALVAGKHSATISYLGSAAYNAGAGKVTLQVTKAATKLTAKVKKTSIKAKARSVVTVAAKSAGSAATGKVRVTWKGTKGAAKGKSVTATATLKKGRANVKTAKLKKKGTYRVTVKYLGSANSSAKNAKAKTVKVT</sequence>
<name>A0A542ZX90_RARFA</name>
<protein>
    <submittedName>
        <fullName evidence="3">Ig-like domain-containing protein</fullName>
    </submittedName>
</protein>